<dbReference type="PANTHER" id="PTHR45989">
    <property type="entry name" value="TRANSLATION INITIATION FACTOR EIF-2B SUBUNIT GAMMA"/>
    <property type="match status" value="1"/>
</dbReference>
<feature type="non-terminal residue" evidence="11">
    <location>
        <position position="50"/>
    </location>
</feature>
<dbReference type="Proteomes" id="UP000270094">
    <property type="component" value="Unassembled WGS sequence"/>
</dbReference>
<organism evidence="11 12">
    <name type="scientific">Strongylus vulgaris</name>
    <name type="common">Blood worm</name>
    <dbReference type="NCBI Taxonomy" id="40348"/>
    <lineage>
        <taxon>Eukaryota</taxon>
        <taxon>Metazoa</taxon>
        <taxon>Ecdysozoa</taxon>
        <taxon>Nematoda</taxon>
        <taxon>Chromadorea</taxon>
        <taxon>Rhabditida</taxon>
        <taxon>Rhabditina</taxon>
        <taxon>Rhabditomorpha</taxon>
        <taxon>Strongyloidea</taxon>
        <taxon>Strongylidae</taxon>
        <taxon>Strongylus</taxon>
    </lineage>
</organism>
<dbReference type="PANTHER" id="PTHR45989:SF1">
    <property type="entry name" value="TRANSLATION INITIATION FACTOR EIF-2B SUBUNIT GAMMA"/>
    <property type="match status" value="1"/>
</dbReference>
<dbReference type="Gene3D" id="3.90.550.10">
    <property type="entry name" value="Spore Coat Polysaccharide Biosynthesis Protein SpsA, Chain A"/>
    <property type="match status" value="1"/>
</dbReference>
<keyword evidence="5" id="KW-0648">Protein biosynthesis</keyword>
<dbReference type="GO" id="GO:0003743">
    <property type="term" value="F:translation initiation factor activity"/>
    <property type="evidence" value="ECO:0007669"/>
    <property type="project" value="UniProtKB-KW"/>
</dbReference>
<evidence type="ECO:0000256" key="3">
    <source>
        <dbReference type="ARBA" id="ARBA00022490"/>
    </source>
</evidence>
<dbReference type="EMBL" id="UYYB01028924">
    <property type="protein sequence ID" value="VDM73099.1"/>
    <property type="molecule type" value="Genomic_DNA"/>
</dbReference>
<dbReference type="GO" id="GO:0005851">
    <property type="term" value="C:eukaryotic translation initiation factor 2B complex"/>
    <property type="evidence" value="ECO:0007669"/>
    <property type="project" value="TreeGrafter"/>
</dbReference>
<evidence type="ECO:0000256" key="1">
    <source>
        <dbReference type="ARBA" id="ARBA00004514"/>
    </source>
</evidence>
<name>A0A3P7J0M9_STRVU</name>
<feature type="domain" description="Nucleotidyl transferase" evidence="10">
    <location>
        <begin position="6"/>
        <end position="49"/>
    </location>
</feature>
<dbReference type="SUPFAM" id="SSF53448">
    <property type="entry name" value="Nucleotide-diphospho-sugar transferases"/>
    <property type="match status" value="1"/>
</dbReference>
<dbReference type="GO" id="GO:0005829">
    <property type="term" value="C:cytosol"/>
    <property type="evidence" value="ECO:0007669"/>
    <property type="project" value="UniProtKB-SubCell"/>
</dbReference>
<dbReference type="InterPro" id="IPR005835">
    <property type="entry name" value="NTP_transferase_dom"/>
</dbReference>
<protein>
    <recommendedName>
        <fullName evidence="6">Translation initiation factor eIF2B subunit gamma</fullName>
    </recommendedName>
    <alternativeName>
        <fullName evidence="7">eIF2B GDP-GTP exchange factor subunit gamma</fullName>
    </alternativeName>
</protein>
<evidence type="ECO:0000313" key="11">
    <source>
        <dbReference type="EMBL" id="VDM73099.1"/>
    </source>
</evidence>
<evidence type="ECO:0000256" key="9">
    <source>
        <dbReference type="ARBA" id="ARBA00046432"/>
    </source>
</evidence>
<accession>A0A3P7J0M9</accession>
<proteinExistence type="inferred from homology"/>
<keyword evidence="12" id="KW-1185">Reference proteome</keyword>
<dbReference type="Pfam" id="PF00483">
    <property type="entry name" value="NTP_transferase"/>
    <property type="match status" value="1"/>
</dbReference>
<dbReference type="GO" id="GO:0002183">
    <property type="term" value="P:cytoplasmic translational initiation"/>
    <property type="evidence" value="ECO:0007669"/>
    <property type="project" value="TreeGrafter"/>
</dbReference>
<evidence type="ECO:0000259" key="10">
    <source>
        <dbReference type="Pfam" id="PF00483"/>
    </source>
</evidence>
<comment type="function">
    <text evidence="8">Acts as a component of the translation initiation factor 2B (eIF2B) complex, which catalyzes the exchange of GDP for GTP on the eukaryotic initiation factor 2 (eIF2) complex gamma subunit. Its guanine nucleotide exchange factor activity is repressed when bound to eIF2 complex phosphorylated on the alpha subunit, thereby limiting the amount of methionyl-initiator methionine tRNA available to the ribosome and consequently global translation is repressed.</text>
</comment>
<dbReference type="InterPro" id="IPR029044">
    <property type="entry name" value="Nucleotide-diphossugar_trans"/>
</dbReference>
<dbReference type="AlphaFoldDB" id="A0A3P7J0M9"/>
<comment type="similarity">
    <text evidence="2">Belongs to the eIF-2B gamma/epsilon subunits family.</text>
</comment>
<reference evidence="11 12" key="1">
    <citation type="submission" date="2018-11" db="EMBL/GenBank/DDBJ databases">
        <authorList>
            <consortium name="Pathogen Informatics"/>
        </authorList>
    </citation>
    <scope>NUCLEOTIDE SEQUENCE [LARGE SCALE GENOMIC DNA]</scope>
</reference>
<comment type="subcellular location">
    <subcellularLocation>
        <location evidence="1">Cytoplasm</location>
        <location evidence="1">Cytosol</location>
    </subcellularLocation>
</comment>
<keyword evidence="4" id="KW-0396">Initiation factor</keyword>
<evidence type="ECO:0000256" key="7">
    <source>
        <dbReference type="ARBA" id="ARBA00044229"/>
    </source>
</evidence>
<dbReference type="OrthoDB" id="540503at2759"/>
<comment type="subunit">
    <text evidence="9">Component of the translation initiation factor 2B (eIF2B) complex which is a heterodecamer of two sets of five different subunits: alpha, beta, gamma, delta and epsilon. Subunits alpha, beta and delta comprise a regulatory subcomplex and subunits epsilon and gamma comprise a catalytic subcomplex. Within the complex, the hexameric regulatory complex resides at the center, with the two heterodimeric catalytic subcomplexes bound on opposite sides.</text>
</comment>
<sequence length="50" mass="5538">MAELQAVLLCGGTGSRMTELCDTMFKFLLPIADVPMFWYPLNTLVNSGLK</sequence>
<evidence type="ECO:0000313" key="12">
    <source>
        <dbReference type="Proteomes" id="UP000270094"/>
    </source>
</evidence>
<dbReference type="GO" id="GO:0005085">
    <property type="term" value="F:guanyl-nucleotide exchange factor activity"/>
    <property type="evidence" value="ECO:0007669"/>
    <property type="project" value="TreeGrafter"/>
</dbReference>
<keyword evidence="3" id="KW-0963">Cytoplasm</keyword>
<evidence type="ECO:0000256" key="5">
    <source>
        <dbReference type="ARBA" id="ARBA00022917"/>
    </source>
</evidence>
<dbReference type="InterPro" id="IPR051960">
    <property type="entry name" value="eIF2B_gamma"/>
</dbReference>
<evidence type="ECO:0000256" key="4">
    <source>
        <dbReference type="ARBA" id="ARBA00022540"/>
    </source>
</evidence>
<evidence type="ECO:0000256" key="2">
    <source>
        <dbReference type="ARBA" id="ARBA00007878"/>
    </source>
</evidence>
<gene>
    <name evidence="11" type="ORF">SVUK_LOCUS8097</name>
</gene>
<evidence type="ECO:0000256" key="6">
    <source>
        <dbReference type="ARBA" id="ARBA00044196"/>
    </source>
</evidence>
<evidence type="ECO:0000256" key="8">
    <source>
        <dbReference type="ARBA" id="ARBA00045373"/>
    </source>
</evidence>